<reference evidence="1" key="2">
    <citation type="submission" date="2020-09" db="EMBL/GenBank/DDBJ databases">
        <authorList>
            <person name="Sun Q."/>
            <person name="Zhou Y."/>
        </authorList>
    </citation>
    <scope>NUCLEOTIDE SEQUENCE</scope>
    <source>
        <strain evidence="1">CGMCC 4.7679</strain>
    </source>
</reference>
<comment type="caution">
    <text evidence="1">The sequence shown here is derived from an EMBL/GenBank/DDBJ whole genome shotgun (WGS) entry which is preliminary data.</text>
</comment>
<protein>
    <submittedName>
        <fullName evidence="1">Uncharacterized protein</fullName>
    </submittedName>
</protein>
<dbReference type="RefSeq" id="WP_221216564.1">
    <property type="nucleotide sequence ID" value="NZ_BNAV01000001.1"/>
</dbReference>
<keyword evidence="2" id="KW-1185">Reference proteome</keyword>
<sequence>MRIPEQTCRVECGADVREFSVIRGISKGEDGLSVASAVVDLADCHIRTAYFCGAGAWRAPSRAGDVVEVEVERLGVLRNAIVGNDARKQA</sequence>
<dbReference type="AlphaFoldDB" id="A0A8H9M2Y3"/>
<gene>
    <name evidence="1" type="ORF">GCM10017566_04100</name>
</gene>
<name>A0A8H9M2Y3_9PSEU</name>
<proteinExistence type="predicted"/>
<dbReference type="EMBL" id="BNAV01000001">
    <property type="protein sequence ID" value="GHF34573.1"/>
    <property type="molecule type" value="Genomic_DNA"/>
</dbReference>
<reference evidence="1" key="1">
    <citation type="journal article" date="2014" name="Int. J. Syst. Evol. Microbiol.">
        <title>Complete genome sequence of Corynebacterium casei LMG S-19264T (=DSM 44701T), isolated from a smear-ripened cheese.</title>
        <authorList>
            <consortium name="US DOE Joint Genome Institute (JGI-PGF)"/>
            <person name="Walter F."/>
            <person name="Albersmeier A."/>
            <person name="Kalinowski J."/>
            <person name="Ruckert C."/>
        </authorList>
    </citation>
    <scope>NUCLEOTIDE SEQUENCE</scope>
    <source>
        <strain evidence="1">CGMCC 4.7679</strain>
    </source>
</reference>
<organism evidence="1 2">
    <name type="scientific">Amycolatopsis bartoniae</name>
    <dbReference type="NCBI Taxonomy" id="941986"/>
    <lineage>
        <taxon>Bacteria</taxon>
        <taxon>Bacillati</taxon>
        <taxon>Actinomycetota</taxon>
        <taxon>Actinomycetes</taxon>
        <taxon>Pseudonocardiales</taxon>
        <taxon>Pseudonocardiaceae</taxon>
        <taxon>Amycolatopsis</taxon>
    </lineage>
</organism>
<evidence type="ECO:0000313" key="1">
    <source>
        <dbReference type="EMBL" id="GHF34573.1"/>
    </source>
</evidence>
<dbReference type="Proteomes" id="UP000658656">
    <property type="component" value="Unassembled WGS sequence"/>
</dbReference>
<evidence type="ECO:0000313" key="2">
    <source>
        <dbReference type="Proteomes" id="UP000658656"/>
    </source>
</evidence>
<accession>A0A8H9M2Y3</accession>